<accession>A0AAD1R9A2</accession>
<dbReference type="EMBL" id="OW240913">
    <property type="protein sequence ID" value="CAH2245371.1"/>
    <property type="molecule type" value="Genomic_DNA"/>
</dbReference>
<dbReference type="Proteomes" id="UP001295444">
    <property type="component" value="Chromosome 02"/>
</dbReference>
<evidence type="ECO:0000256" key="1">
    <source>
        <dbReference type="SAM" id="MobiDB-lite"/>
    </source>
</evidence>
<reference evidence="2" key="1">
    <citation type="submission" date="2022-03" db="EMBL/GenBank/DDBJ databases">
        <authorList>
            <person name="Alioto T."/>
            <person name="Alioto T."/>
            <person name="Gomez Garrido J."/>
        </authorList>
    </citation>
    <scope>NUCLEOTIDE SEQUENCE</scope>
</reference>
<protein>
    <submittedName>
        <fullName evidence="2">Uncharacterized protein</fullName>
    </submittedName>
</protein>
<feature type="compositionally biased region" description="Polar residues" evidence="1">
    <location>
        <begin position="215"/>
        <end position="236"/>
    </location>
</feature>
<organism evidence="2 3">
    <name type="scientific">Pelobates cultripes</name>
    <name type="common">Western spadefoot toad</name>
    <dbReference type="NCBI Taxonomy" id="61616"/>
    <lineage>
        <taxon>Eukaryota</taxon>
        <taxon>Metazoa</taxon>
        <taxon>Chordata</taxon>
        <taxon>Craniata</taxon>
        <taxon>Vertebrata</taxon>
        <taxon>Euteleostomi</taxon>
        <taxon>Amphibia</taxon>
        <taxon>Batrachia</taxon>
        <taxon>Anura</taxon>
        <taxon>Pelobatoidea</taxon>
        <taxon>Pelobatidae</taxon>
        <taxon>Pelobates</taxon>
    </lineage>
</organism>
<gene>
    <name evidence="2" type="ORF">PECUL_23A007380</name>
</gene>
<feature type="region of interest" description="Disordered" evidence="1">
    <location>
        <begin position="215"/>
        <end position="246"/>
    </location>
</feature>
<dbReference type="AlphaFoldDB" id="A0AAD1R9A2"/>
<evidence type="ECO:0000313" key="2">
    <source>
        <dbReference type="EMBL" id="CAH2245371.1"/>
    </source>
</evidence>
<sequence length="246" mass="27277">MKVLSFPKLLKILPYLRHKSVTGLESSVLEDEEDVKPEILHHFSETSRSDTESTADKCQELQLLEKLVTQQKEIITRLDYLNHNLVQMASLHYQHIVEDSADLLKTGRKEPLFSGNNSMPFPSMFIPFPMPTSAESSAYTTYISAPRPTAPYMHYSQSPSSPDHSLPLNAPYMPSSQPAATYMPASQPAASYIPTSQILSSLCILPSKSTSNFHPSFSPTSLGSSPRSTSHPSTMTLAKKHNNKIP</sequence>
<keyword evidence="3" id="KW-1185">Reference proteome</keyword>
<name>A0AAD1R9A2_PELCU</name>
<evidence type="ECO:0000313" key="3">
    <source>
        <dbReference type="Proteomes" id="UP001295444"/>
    </source>
</evidence>
<proteinExistence type="predicted"/>